<feature type="transmembrane region" description="Helical" evidence="1">
    <location>
        <begin position="203"/>
        <end position="220"/>
    </location>
</feature>
<keyword evidence="1" id="KW-0812">Transmembrane</keyword>
<name>A0A6S6RWI8_9BACT</name>
<dbReference type="AlphaFoldDB" id="A0A6S6RWI8"/>
<accession>A0A6S6RWI8</accession>
<feature type="transmembrane region" description="Helical" evidence="1">
    <location>
        <begin position="49"/>
        <end position="75"/>
    </location>
</feature>
<feature type="transmembrane region" description="Helical" evidence="1">
    <location>
        <begin position="143"/>
        <end position="165"/>
    </location>
</feature>
<feature type="transmembrane region" description="Helical" evidence="1">
    <location>
        <begin position="21"/>
        <end position="43"/>
    </location>
</feature>
<protein>
    <submittedName>
        <fullName evidence="2">Uncharacterized protein</fullName>
    </submittedName>
</protein>
<dbReference type="EMBL" id="CACVAQ010000041">
    <property type="protein sequence ID" value="CAA6799648.1"/>
    <property type="molecule type" value="Genomic_DNA"/>
</dbReference>
<sequence length="221" mass="25121">MQETTLDTSQNIPEEPKAIDAFFKAYVIFYSVSLLISFLLSLFKAPDNFLIEMLFNTLLFGLLAFHLIYFILLIVKKEGPGRVIVHLINSFSMLVVGIGFIFYFADWPYKSEMLTTGLVSVPFLMLVQLFYELSVRQDASKFFSIVSSLSISIFAFGVLFVVQKWPSGTEMLGIGGVLTFIMLVVHFVFTLKKEAKYQIHIRYLAQCIFALISALLIFVSQ</sequence>
<organism evidence="2">
    <name type="scientific">uncultured Aureispira sp</name>
    <dbReference type="NCBI Taxonomy" id="1331704"/>
    <lineage>
        <taxon>Bacteria</taxon>
        <taxon>Pseudomonadati</taxon>
        <taxon>Bacteroidota</taxon>
        <taxon>Saprospiria</taxon>
        <taxon>Saprospirales</taxon>
        <taxon>Saprospiraceae</taxon>
        <taxon>Aureispira</taxon>
        <taxon>environmental samples</taxon>
    </lineage>
</organism>
<gene>
    <name evidence="2" type="ORF">HELGO_WM29625</name>
</gene>
<proteinExistence type="predicted"/>
<reference evidence="2" key="1">
    <citation type="submission" date="2020-01" db="EMBL/GenBank/DDBJ databases">
        <authorList>
            <person name="Meier V. D."/>
            <person name="Meier V D."/>
        </authorList>
    </citation>
    <scope>NUCLEOTIDE SEQUENCE</scope>
    <source>
        <strain evidence="2">HLG_WM_MAG_10</strain>
    </source>
</reference>
<keyword evidence="1" id="KW-0472">Membrane</keyword>
<keyword evidence="1" id="KW-1133">Transmembrane helix</keyword>
<feature type="transmembrane region" description="Helical" evidence="1">
    <location>
        <begin position="111"/>
        <end position="131"/>
    </location>
</feature>
<evidence type="ECO:0000313" key="2">
    <source>
        <dbReference type="EMBL" id="CAA6799648.1"/>
    </source>
</evidence>
<feature type="transmembrane region" description="Helical" evidence="1">
    <location>
        <begin position="87"/>
        <end position="105"/>
    </location>
</feature>
<feature type="transmembrane region" description="Helical" evidence="1">
    <location>
        <begin position="171"/>
        <end position="191"/>
    </location>
</feature>
<evidence type="ECO:0000256" key="1">
    <source>
        <dbReference type="SAM" id="Phobius"/>
    </source>
</evidence>